<evidence type="ECO:0000313" key="5">
    <source>
        <dbReference type="EMBL" id="KAK6173435.1"/>
    </source>
</evidence>
<dbReference type="InterPro" id="IPR000557">
    <property type="entry name" value="Calponin_repeat"/>
</dbReference>
<accession>A0AAN8JE34</accession>
<organism evidence="5 6">
    <name type="scientific">Patella caerulea</name>
    <name type="common">Rayed Mediterranean limpet</name>
    <dbReference type="NCBI Taxonomy" id="87958"/>
    <lineage>
        <taxon>Eukaryota</taxon>
        <taxon>Metazoa</taxon>
        <taxon>Spiralia</taxon>
        <taxon>Lophotrochozoa</taxon>
        <taxon>Mollusca</taxon>
        <taxon>Gastropoda</taxon>
        <taxon>Patellogastropoda</taxon>
        <taxon>Patelloidea</taxon>
        <taxon>Patellidae</taxon>
        <taxon>Patella</taxon>
    </lineage>
</organism>
<sequence>MAIIAAPKGMDRALITKMGAKYDTNAEAEVKQWLKELLDVDIGSGTFEVEKSLRNGKILMELIIKIYEGTPNKPPKCDNLKLKVNQPTSHFKQMENIELFLKACNAYGVKQSSLFLTSDLFEGRNMAMVLATILQLGTEAQRHGFNGPTCGSKPTEKHVTNFSEEQLRAGECIIGLQAGTNKLASQKGMSIGSVRHVADIKVDDQCSEGQGVIGLQSGTNKFASQKGMSFGAVRHIADIRADDACSEGQGVIGLQSGTNKCASQAGMVMGAVRHVSDIRCDNAIQDGQGVIGLQSGTNKFASQSGMSFGAVRHIADIRADDQAQDGQGIIGLQSGSNKFASQKGMSFGAVRHVSDIRADDATQDGQGIISLQSGTNQFASQKGMMGMGAMRHISDIKVEDMLPDSKSAINLQYGNPSGANQAGMTFGSRRDIMRPKRPEAAPEEES</sequence>
<evidence type="ECO:0000256" key="1">
    <source>
        <dbReference type="ARBA" id="ARBA00009631"/>
    </source>
</evidence>
<comment type="caution">
    <text evidence="5">The sequence shown here is derived from an EMBL/GenBank/DDBJ whole genome shotgun (WGS) entry which is preliminary data.</text>
</comment>
<dbReference type="GO" id="GO:0015629">
    <property type="term" value="C:actin cytoskeleton"/>
    <property type="evidence" value="ECO:0007669"/>
    <property type="project" value="TreeGrafter"/>
</dbReference>
<protein>
    <recommendedName>
        <fullName evidence="2">Transgelin</fullName>
    </recommendedName>
</protein>
<dbReference type="GO" id="GO:0007015">
    <property type="term" value="P:actin filament organization"/>
    <property type="evidence" value="ECO:0007669"/>
    <property type="project" value="TreeGrafter"/>
</dbReference>
<comment type="similarity">
    <text evidence="1 2">Belongs to the calponin family.</text>
</comment>
<dbReference type="GO" id="GO:0051015">
    <property type="term" value="F:actin filament binding"/>
    <property type="evidence" value="ECO:0007669"/>
    <property type="project" value="TreeGrafter"/>
</dbReference>
<proteinExistence type="inferred from homology"/>
<feature type="compositionally biased region" description="Basic and acidic residues" evidence="3">
    <location>
        <begin position="428"/>
        <end position="440"/>
    </location>
</feature>
<dbReference type="PROSITE" id="PS50021">
    <property type="entry name" value="CH"/>
    <property type="match status" value="1"/>
</dbReference>
<dbReference type="CDD" id="cd00014">
    <property type="entry name" value="CH_SF"/>
    <property type="match status" value="1"/>
</dbReference>
<keyword evidence="6" id="KW-1185">Reference proteome</keyword>
<reference evidence="5 6" key="1">
    <citation type="submission" date="2024-01" db="EMBL/GenBank/DDBJ databases">
        <title>The genome of the rayed Mediterranean limpet Patella caerulea (Linnaeus, 1758).</title>
        <authorList>
            <person name="Anh-Thu Weber A."/>
            <person name="Halstead-Nussloch G."/>
        </authorList>
    </citation>
    <scope>NUCLEOTIDE SEQUENCE [LARGE SCALE GENOMIC DNA]</scope>
    <source>
        <strain evidence="5">AATW-2023a</strain>
        <tissue evidence="5">Whole specimen</tissue>
    </source>
</reference>
<dbReference type="PROSITE" id="PS01052">
    <property type="entry name" value="CALPONIN_1"/>
    <property type="match status" value="3"/>
</dbReference>
<evidence type="ECO:0000313" key="6">
    <source>
        <dbReference type="Proteomes" id="UP001347796"/>
    </source>
</evidence>
<dbReference type="EMBL" id="JAZGQO010000011">
    <property type="protein sequence ID" value="KAK6173435.1"/>
    <property type="molecule type" value="Genomic_DNA"/>
</dbReference>
<feature type="region of interest" description="Disordered" evidence="3">
    <location>
        <begin position="413"/>
        <end position="446"/>
    </location>
</feature>
<gene>
    <name evidence="5" type="ORF">SNE40_016886</name>
</gene>
<feature type="compositionally biased region" description="Polar residues" evidence="3">
    <location>
        <begin position="413"/>
        <end position="423"/>
    </location>
</feature>
<evidence type="ECO:0000256" key="2">
    <source>
        <dbReference type="RuleBase" id="RU361224"/>
    </source>
</evidence>
<dbReference type="Proteomes" id="UP001347796">
    <property type="component" value="Unassembled WGS sequence"/>
</dbReference>
<dbReference type="PANTHER" id="PTHR47385:SF14">
    <property type="entry name" value="TRANSGELIN"/>
    <property type="match status" value="1"/>
</dbReference>
<dbReference type="SMART" id="SM00033">
    <property type="entry name" value="CH"/>
    <property type="match status" value="1"/>
</dbReference>
<evidence type="ECO:0000259" key="4">
    <source>
        <dbReference type="PROSITE" id="PS50021"/>
    </source>
</evidence>
<dbReference type="PANTHER" id="PTHR47385">
    <property type="entry name" value="CALPONIN"/>
    <property type="match status" value="1"/>
</dbReference>
<dbReference type="InterPro" id="IPR001715">
    <property type="entry name" value="CH_dom"/>
</dbReference>
<dbReference type="SUPFAM" id="SSF47576">
    <property type="entry name" value="Calponin-homology domain, CH-domain"/>
    <property type="match status" value="1"/>
</dbReference>
<dbReference type="InterPro" id="IPR036872">
    <property type="entry name" value="CH_dom_sf"/>
</dbReference>
<evidence type="ECO:0000256" key="3">
    <source>
        <dbReference type="SAM" id="MobiDB-lite"/>
    </source>
</evidence>
<dbReference type="PROSITE" id="PS51122">
    <property type="entry name" value="CALPONIN_2"/>
    <property type="match status" value="7"/>
</dbReference>
<dbReference type="Gene3D" id="1.10.418.10">
    <property type="entry name" value="Calponin-like domain"/>
    <property type="match status" value="1"/>
</dbReference>
<dbReference type="Pfam" id="PF00307">
    <property type="entry name" value="CH"/>
    <property type="match status" value="1"/>
</dbReference>
<dbReference type="Pfam" id="PF00402">
    <property type="entry name" value="Calponin"/>
    <property type="match status" value="7"/>
</dbReference>
<feature type="domain" description="Calponin-homology (CH)" evidence="4">
    <location>
        <begin position="24"/>
        <end position="141"/>
    </location>
</feature>
<dbReference type="InterPro" id="IPR050606">
    <property type="entry name" value="Calponin-like"/>
</dbReference>
<name>A0AAN8JE34_PATCE</name>
<dbReference type="AlphaFoldDB" id="A0AAN8JE34"/>
<dbReference type="PRINTS" id="PR00888">
    <property type="entry name" value="SM22CALPONIN"/>
</dbReference>
<dbReference type="InterPro" id="IPR003096">
    <property type="entry name" value="SM22_calponin"/>
</dbReference>